<dbReference type="Pfam" id="PF13560">
    <property type="entry name" value="HTH_31"/>
    <property type="match status" value="1"/>
</dbReference>
<comment type="caution">
    <text evidence="2">The sequence shown here is derived from an EMBL/GenBank/DDBJ whole genome shotgun (WGS) entry which is preliminary data.</text>
</comment>
<dbReference type="EMBL" id="WBOF01000008">
    <property type="protein sequence ID" value="MQS17959.1"/>
    <property type="molecule type" value="Genomic_DNA"/>
</dbReference>
<dbReference type="Gene3D" id="1.25.40.10">
    <property type="entry name" value="Tetratricopeptide repeat domain"/>
    <property type="match status" value="1"/>
</dbReference>
<protein>
    <submittedName>
        <fullName evidence="2">Helix-turn-helix transcriptional regulator</fullName>
    </submittedName>
</protein>
<dbReference type="SMART" id="SM00530">
    <property type="entry name" value="HTH_XRE"/>
    <property type="match status" value="1"/>
</dbReference>
<keyword evidence="3" id="KW-1185">Reference proteome</keyword>
<dbReference type="AlphaFoldDB" id="A0A6N7L4W3"/>
<sequence>MPALPESLTTGQRIQRLREARGMSRAVLAGLLGRSEGWLKAVEKGRLLPPRLPMLVKIAEHLRVADLSELTGSLSLPTELFAGPEHPALAVVRRAVDSASLAPAPGRAPDLDHVAAALASGWAARDSRGDHRTALAELLPGLVADVAAAAVHPDVADRRRALVLYASVLNLVQMYAAYQGDGNLVWRVAERSLATARAAGDPAATGQAAWFLVQALRESGQWDSAQTVTEETLLMLDPLRSSSPDLAAAWAAMGWHAAITHARAGESGSAWGWFDRAETVARTLPATWWSSPTSASPTAIAVHGVTVAVELRQVGTALAWADRLDPRQIPARPRRARHLVEVARAHQLRGEHQRTAELLGDAVAAAPETPRWNSETHALVRQLLDGPASVRPAARQLAGSVGIAA</sequence>
<dbReference type="PROSITE" id="PS50943">
    <property type="entry name" value="HTH_CROC1"/>
    <property type="match status" value="1"/>
</dbReference>
<feature type="domain" description="HTH cro/C1-type" evidence="1">
    <location>
        <begin position="14"/>
        <end position="70"/>
    </location>
</feature>
<dbReference type="InterPro" id="IPR001387">
    <property type="entry name" value="Cro/C1-type_HTH"/>
</dbReference>
<dbReference type="InterPro" id="IPR010982">
    <property type="entry name" value="Lambda_DNA-bd_dom_sf"/>
</dbReference>
<gene>
    <name evidence="2" type="ORF">F7Q99_38675</name>
</gene>
<dbReference type="Gene3D" id="1.10.260.40">
    <property type="entry name" value="lambda repressor-like DNA-binding domains"/>
    <property type="match status" value="1"/>
</dbReference>
<accession>A0A6N7L4W3</accession>
<proteinExistence type="predicted"/>
<dbReference type="RefSeq" id="WP_153471923.1">
    <property type="nucleotide sequence ID" value="NZ_WBOF01000008.1"/>
</dbReference>
<reference evidence="2 3" key="1">
    <citation type="submission" date="2019-09" db="EMBL/GenBank/DDBJ databases">
        <title>Genome Sequences of Streptomyces kaniharaensis ATCC 21070.</title>
        <authorList>
            <person name="Zhu W."/>
            <person name="De Crecy-Lagard V."/>
            <person name="Richards N.G."/>
        </authorList>
    </citation>
    <scope>NUCLEOTIDE SEQUENCE [LARGE SCALE GENOMIC DNA]</scope>
    <source>
        <strain evidence="2 3">SF-557</strain>
    </source>
</reference>
<dbReference type="OrthoDB" id="3504495at2"/>
<dbReference type="CDD" id="cd00093">
    <property type="entry name" value="HTH_XRE"/>
    <property type="match status" value="1"/>
</dbReference>
<name>A0A6N7L4W3_9ACTN</name>
<evidence type="ECO:0000259" key="1">
    <source>
        <dbReference type="PROSITE" id="PS50943"/>
    </source>
</evidence>
<dbReference type="SUPFAM" id="SSF47413">
    <property type="entry name" value="lambda repressor-like DNA-binding domains"/>
    <property type="match status" value="1"/>
</dbReference>
<dbReference type="Proteomes" id="UP000450000">
    <property type="component" value="Unassembled WGS sequence"/>
</dbReference>
<organism evidence="2 3">
    <name type="scientific">Streptomyces kaniharaensis</name>
    <dbReference type="NCBI Taxonomy" id="212423"/>
    <lineage>
        <taxon>Bacteria</taxon>
        <taxon>Bacillati</taxon>
        <taxon>Actinomycetota</taxon>
        <taxon>Actinomycetes</taxon>
        <taxon>Kitasatosporales</taxon>
        <taxon>Streptomycetaceae</taxon>
        <taxon>Streptomyces</taxon>
    </lineage>
</organism>
<evidence type="ECO:0000313" key="3">
    <source>
        <dbReference type="Proteomes" id="UP000450000"/>
    </source>
</evidence>
<evidence type="ECO:0000313" key="2">
    <source>
        <dbReference type="EMBL" id="MQS17959.1"/>
    </source>
</evidence>
<dbReference type="GO" id="GO:0003677">
    <property type="term" value="F:DNA binding"/>
    <property type="evidence" value="ECO:0007669"/>
    <property type="project" value="InterPro"/>
</dbReference>
<dbReference type="InterPro" id="IPR011990">
    <property type="entry name" value="TPR-like_helical_dom_sf"/>
</dbReference>